<organism evidence="1">
    <name type="scientific">Nakamurella sp. A5-74</name>
    <dbReference type="NCBI Taxonomy" id="3158264"/>
    <lineage>
        <taxon>Bacteria</taxon>
        <taxon>Bacillati</taxon>
        <taxon>Actinomycetota</taxon>
        <taxon>Actinomycetes</taxon>
        <taxon>Nakamurellales</taxon>
        <taxon>Nakamurellaceae</taxon>
        <taxon>Nakamurella</taxon>
    </lineage>
</organism>
<dbReference type="RefSeq" id="WP_353649151.1">
    <property type="nucleotide sequence ID" value="NZ_CP159218.1"/>
</dbReference>
<protein>
    <submittedName>
        <fullName evidence="1">Uncharacterized protein</fullName>
    </submittedName>
</protein>
<evidence type="ECO:0000313" key="1">
    <source>
        <dbReference type="EMBL" id="XCG63536.1"/>
    </source>
</evidence>
<accession>A0AAU8DPD7</accession>
<dbReference type="AlphaFoldDB" id="A0AAU8DPD7"/>
<reference evidence="1" key="1">
    <citation type="submission" date="2024-05" db="EMBL/GenBank/DDBJ databases">
        <authorList>
            <person name="Cai S.Y."/>
            <person name="Jin L.M."/>
            <person name="Li H.R."/>
        </authorList>
    </citation>
    <scope>NUCLEOTIDE SEQUENCE</scope>
    <source>
        <strain evidence="1">A5-74</strain>
    </source>
</reference>
<gene>
    <name evidence="1" type="ORF">ABLG96_20460</name>
</gene>
<name>A0AAU8DPD7_9ACTN</name>
<sequence length="100" mass="10739">MSHRRTSAAQPGRHRDAQEIAADGVDQFFGIPDALPGSTWWIEQGWGSARERRIINTNGVIGDSRSHILVMLTSHPMAVTFWVATRAATSGVAALAGAVD</sequence>
<proteinExistence type="predicted"/>
<dbReference type="EMBL" id="CP159218">
    <property type="protein sequence ID" value="XCG63536.1"/>
    <property type="molecule type" value="Genomic_DNA"/>
</dbReference>